<name>W6Q5I9_PENRF</name>
<dbReference type="OMA" id="DTKYRLT"/>
<dbReference type="EMBL" id="HG792016">
    <property type="protein sequence ID" value="CDM31600.1"/>
    <property type="molecule type" value="Genomic_DNA"/>
</dbReference>
<keyword evidence="2" id="KW-1185">Reference proteome</keyword>
<gene>
    <name evidence="1" type="ORF">PROQFM164_S02g001750</name>
</gene>
<dbReference type="AlphaFoldDB" id="W6Q5I9"/>
<accession>W6Q5I9</accession>
<dbReference type="Proteomes" id="UP000030686">
    <property type="component" value="Unassembled WGS sequence"/>
</dbReference>
<evidence type="ECO:0000313" key="1">
    <source>
        <dbReference type="EMBL" id="CDM31600.1"/>
    </source>
</evidence>
<reference evidence="1" key="1">
    <citation type="journal article" date="2014" name="Nat. Commun.">
        <title>Multiple recent horizontal transfers of a large genomic region in cheese making fungi.</title>
        <authorList>
            <person name="Cheeseman K."/>
            <person name="Ropars J."/>
            <person name="Renault P."/>
            <person name="Dupont J."/>
            <person name="Gouzy J."/>
            <person name="Branca A."/>
            <person name="Abraham A.L."/>
            <person name="Ceppi M."/>
            <person name="Conseiller E."/>
            <person name="Debuchy R."/>
            <person name="Malagnac F."/>
            <person name="Goarin A."/>
            <person name="Silar P."/>
            <person name="Lacoste S."/>
            <person name="Sallet E."/>
            <person name="Bensimon A."/>
            <person name="Giraud T."/>
            <person name="Brygoo Y."/>
        </authorList>
    </citation>
    <scope>NUCLEOTIDE SEQUENCE [LARGE SCALE GENOMIC DNA]</scope>
    <source>
        <strain evidence="1">FM164</strain>
    </source>
</reference>
<evidence type="ECO:0000313" key="2">
    <source>
        <dbReference type="Proteomes" id="UP000030686"/>
    </source>
</evidence>
<proteinExistence type="predicted"/>
<sequence length="279" mass="31984">MVPSREVEKSDFGNFPTDMVMLVSIIKESDTKYRLTGINILNHSAESPYYTPNDPEMARIGGRKGTAPDQVGNEDFTEFYGTSIGRQPSQYKGKVVGYIIHASCWVLFNQVEGLKLKEAKLAKLVQVCRKHWRKNTMWRLYDNNLRISSRSSNIPLEVAILIAEWVCPIKHTLSDIKNTGNMLLVFGWNLPDWFWQRRLDEGLFIELDKLKKEMSPVGWQLRLNLMCLVVGRTEFRSSSGLASRERVLKSILALEKPYLTLESAKEKALIEKGKKNESQ</sequence>
<dbReference type="STRING" id="1365484.W6Q5I9"/>
<organism evidence="1 2">
    <name type="scientific">Penicillium roqueforti (strain FM164)</name>
    <dbReference type="NCBI Taxonomy" id="1365484"/>
    <lineage>
        <taxon>Eukaryota</taxon>
        <taxon>Fungi</taxon>
        <taxon>Dikarya</taxon>
        <taxon>Ascomycota</taxon>
        <taxon>Pezizomycotina</taxon>
        <taxon>Eurotiomycetes</taxon>
        <taxon>Eurotiomycetidae</taxon>
        <taxon>Eurotiales</taxon>
        <taxon>Aspergillaceae</taxon>
        <taxon>Penicillium</taxon>
    </lineage>
</organism>
<dbReference type="OrthoDB" id="4524525at2759"/>
<protein>
    <submittedName>
        <fullName evidence="1">Uncharacterized protein</fullName>
    </submittedName>
</protein>